<geneLocation type="plasmid" evidence="8 9">
    <name>unnamed3</name>
</geneLocation>
<evidence type="ECO:0000313" key="9">
    <source>
        <dbReference type="Proteomes" id="UP000234752"/>
    </source>
</evidence>
<comment type="similarity">
    <text evidence="1">Belongs to the transposase 7 family.</text>
</comment>
<geneLocation type="plasmid" evidence="7 9">
    <name>unnamed2</name>
</geneLocation>
<dbReference type="NCBIfam" id="NF033527">
    <property type="entry name" value="transpos_Tn3"/>
    <property type="match status" value="1"/>
</dbReference>
<dbReference type="GO" id="GO:0006313">
    <property type="term" value="P:DNA transposition"/>
    <property type="evidence" value="ECO:0007669"/>
    <property type="project" value="InterPro"/>
</dbReference>
<protein>
    <submittedName>
        <fullName evidence="8">Tn3 family transposase</fullName>
    </submittedName>
</protein>
<evidence type="ECO:0000256" key="4">
    <source>
        <dbReference type="ARBA" id="ARBA00023172"/>
    </source>
</evidence>
<accession>A0A2K9NLP3</accession>
<evidence type="ECO:0000313" key="8">
    <source>
        <dbReference type="EMBL" id="AUN33963.1"/>
    </source>
</evidence>
<keyword evidence="4" id="KW-0233">DNA recombination</keyword>
<keyword evidence="3" id="KW-0238">DNA-binding</keyword>
<dbReference type="KEGG" id="ncb:C0V82_25710"/>
<dbReference type="AlphaFoldDB" id="A0A2K9NLP3"/>
<keyword evidence="2" id="KW-0815">Transposition</keyword>
<keyword evidence="8" id="KW-0614">Plasmid</keyword>
<dbReference type="Proteomes" id="UP000234752">
    <property type="component" value="Plasmid unnamed2"/>
</dbReference>
<evidence type="ECO:0000256" key="2">
    <source>
        <dbReference type="ARBA" id="ARBA00022578"/>
    </source>
</evidence>
<dbReference type="Pfam" id="PF01526">
    <property type="entry name" value="DDE_Tnp_Tn3"/>
    <property type="match status" value="1"/>
</dbReference>
<dbReference type="RefSeq" id="WP_102115309.1">
    <property type="nucleotide sequence ID" value="NZ_BMGN01000033.1"/>
</dbReference>
<evidence type="ECO:0000256" key="1">
    <source>
        <dbReference type="ARBA" id="ARBA00009402"/>
    </source>
</evidence>
<evidence type="ECO:0000313" key="7">
    <source>
        <dbReference type="EMBL" id="AUN33806.1"/>
    </source>
</evidence>
<evidence type="ECO:0000256" key="3">
    <source>
        <dbReference type="ARBA" id="ARBA00023125"/>
    </source>
</evidence>
<dbReference type="KEGG" id="ncb:C0V82_26575"/>
<dbReference type="OrthoDB" id="7281829at2"/>
<feature type="domain" description="Tn3 transposase DDE" evidence="5">
    <location>
        <begin position="580"/>
        <end position="966"/>
    </location>
</feature>
<name>A0A2K9NLP3_9PROT</name>
<dbReference type="GO" id="GO:0004803">
    <property type="term" value="F:transposase activity"/>
    <property type="evidence" value="ECO:0007669"/>
    <property type="project" value="InterPro"/>
</dbReference>
<proteinExistence type="inferred from homology"/>
<dbReference type="Pfam" id="PF13700">
    <property type="entry name" value="DUF4158"/>
    <property type="match status" value="1"/>
</dbReference>
<dbReference type="InterPro" id="IPR025296">
    <property type="entry name" value="DUF4158"/>
</dbReference>
<sequence>MARRRLLLPAEWDRLLSAPDDERALVQHYTLDLDDLTLIARKRTPHRRLGIAMMLCYLRHPGRILDAYEEPPASLIAFVANQVDAKPADFVAYRSRDPSRRQDIVDLLELTGHQPFDRPLFRELTAWLLSIAQVNRDPVALATILVEELRRRRVLLPPAAVLELILHQTRARAEQLLHRVFIGDLQPDHIARLDNLLESHEDAGLSLLAWLRQAPMSPAPRNLLAIIDRLEKIRAMGIPTGMSTRIPGVAFERMAAEANRMTVQHLRDLTVQRRRALLATASIRMGTDLTDAALVMFDKLMIMLSRRAENRADEKTLRSVRDAKAHLRTLVAACRSLINAREAGADPMVALEKEVGWFRFMASVAGIEPLADPGTGDARTELLSRYASIRSFLPVFLSAFHFEGGPGVSSLLRAVALVRDLFATGKRTMPDKVPTGFIRRSWRPFVMPGGTIDRKAFEICVLSELRDRLRAGDVWVEGSRQFRDFESCLMPRPTFEALRADGALPLPVTDDAVTYLTTRHQVLAQRLRDVGRLAAAGELPDVDLSTGELRITPLRDQTPEAAQALARAAYDALPRVKITDLLMEVDGWIGFSDCFTHQRSGRPTDDRASLLTVILADGINLGLARMADACRGVSIRQLAWVHDWHVREETYAAALARIIDAHRALPLAAAWGDGTTSSSDGQFYKAGGRGVGTGDVNARHGNEPGVSFYTHVSDQYGPFHTKVIAASASEAPHVLDGLLYHQTGLAIEEHYTDTGGVTDHVFGLCHLLGFRFAPRIRDLKDRKLYLFPGDEAPSSLKPLVGGEIDLEHLAVHWSELLRLAASIRSGTVTASVMLRRLAAYPRQNGLALALRELGRVERTTFTLDWLRDPALRRRANAGLNKGEARNALARAIFFNRLGEMRDRSFENQSYRASGLNLLVAAVILWNTRYLQAALDHLAANGTDTKSELIRHVAPLGWEHIGLTGDYVWGADPLPENGLRPLRRPISILAA</sequence>
<dbReference type="EMBL" id="CP025615">
    <property type="protein sequence ID" value="AUN33963.1"/>
    <property type="molecule type" value="Genomic_DNA"/>
</dbReference>
<feature type="domain" description="DUF4158" evidence="6">
    <location>
        <begin position="7"/>
        <end position="166"/>
    </location>
</feature>
<keyword evidence="9" id="KW-1185">Reference proteome</keyword>
<gene>
    <name evidence="7" type="ORF">C0V82_25710</name>
    <name evidence="8" type="ORF">C0V82_26575</name>
</gene>
<organism evidence="8 9">
    <name type="scientific">Niveispirillum cyanobacteriorum</name>
    <dbReference type="NCBI Taxonomy" id="1612173"/>
    <lineage>
        <taxon>Bacteria</taxon>
        <taxon>Pseudomonadati</taxon>
        <taxon>Pseudomonadota</taxon>
        <taxon>Alphaproteobacteria</taxon>
        <taxon>Rhodospirillales</taxon>
        <taxon>Azospirillaceae</taxon>
        <taxon>Niveispirillum</taxon>
    </lineage>
</organism>
<reference evidence="8 9" key="1">
    <citation type="submission" date="2017-12" db="EMBL/GenBank/DDBJ databases">
        <title>Genomes of bacteria within cyanobacterial aggregates.</title>
        <authorList>
            <person name="Cai H."/>
        </authorList>
    </citation>
    <scope>NUCLEOTIDE SEQUENCE [LARGE SCALE GENOMIC DNA]</scope>
    <source>
        <strain evidence="8 9">TH16</strain>
        <plasmid evidence="7 9">unnamed2</plasmid>
        <plasmid evidence="8 9">unnamed3</plasmid>
    </source>
</reference>
<dbReference type="InterPro" id="IPR047653">
    <property type="entry name" value="Tn3-like_transpos"/>
</dbReference>
<dbReference type="GO" id="GO:0003677">
    <property type="term" value="F:DNA binding"/>
    <property type="evidence" value="ECO:0007669"/>
    <property type="project" value="UniProtKB-KW"/>
</dbReference>
<evidence type="ECO:0000259" key="5">
    <source>
        <dbReference type="Pfam" id="PF01526"/>
    </source>
</evidence>
<dbReference type="Proteomes" id="UP000234752">
    <property type="component" value="Plasmid unnamed3"/>
</dbReference>
<dbReference type="InterPro" id="IPR002513">
    <property type="entry name" value="Tn3_Tnp_DDE_dom"/>
</dbReference>
<dbReference type="EMBL" id="CP025614">
    <property type="protein sequence ID" value="AUN33806.1"/>
    <property type="molecule type" value="Genomic_DNA"/>
</dbReference>
<evidence type="ECO:0000259" key="6">
    <source>
        <dbReference type="Pfam" id="PF13700"/>
    </source>
</evidence>